<reference evidence="1" key="1">
    <citation type="submission" date="2021-04" db="EMBL/GenBank/DDBJ databases">
        <title>Draft Genome Sequence of Pandoravirus japonicus, Isolated from the Sabaishi River of Niigata, Japan.</title>
        <authorList>
            <person name="Hosokawa N."/>
            <person name="Takahashi H."/>
            <person name="Aoki K."/>
            <person name="Takemura M."/>
        </authorList>
    </citation>
    <scope>NUCLEOTIDE SEQUENCE</scope>
</reference>
<dbReference type="EMBL" id="LC625835">
    <property type="protein sequence ID" value="BCU03597.1"/>
    <property type="molecule type" value="Genomic_DNA"/>
</dbReference>
<evidence type="ECO:0000313" key="2">
    <source>
        <dbReference type="Proteomes" id="UP001253637"/>
    </source>
</evidence>
<sequence>MVEKMKKRKRNRAPVRSPCGPFVLGLGHAFFPLSSPVCRQTNPWASLAVDRWPARERGKKGSVRVYEARPVGRKTR</sequence>
<evidence type="ECO:0000313" key="1">
    <source>
        <dbReference type="EMBL" id="BCU03597.1"/>
    </source>
</evidence>
<accession>A0A811BR52</accession>
<organism evidence="1 2">
    <name type="scientific">Pandoravirus japonicus</name>
    <dbReference type="NCBI Taxonomy" id="2823154"/>
    <lineage>
        <taxon>Viruses</taxon>
        <taxon>Pandoravirus</taxon>
    </lineage>
</organism>
<name>A0A811BR52_9VIRU</name>
<protein>
    <submittedName>
        <fullName evidence="1">Uncharacterized protein</fullName>
    </submittedName>
</protein>
<dbReference type="Proteomes" id="UP001253637">
    <property type="component" value="Segment"/>
</dbReference>
<proteinExistence type="predicted"/>